<dbReference type="EMBL" id="LFYR01002015">
    <property type="protein sequence ID" value="KMZ57802.1"/>
    <property type="molecule type" value="Genomic_DNA"/>
</dbReference>
<reference evidence="10" key="1">
    <citation type="journal article" date="2016" name="Nature">
        <title>The genome of the seagrass Zostera marina reveals angiosperm adaptation to the sea.</title>
        <authorList>
            <person name="Olsen J.L."/>
            <person name="Rouze P."/>
            <person name="Verhelst B."/>
            <person name="Lin Y.-C."/>
            <person name="Bayer T."/>
            <person name="Collen J."/>
            <person name="Dattolo E."/>
            <person name="De Paoli E."/>
            <person name="Dittami S."/>
            <person name="Maumus F."/>
            <person name="Michel G."/>
            <person name="Kersting A."/>
            <person name="Lauritano C."/>
            <person name="Lohaus R."/>
            <person name="Toepel M."/>
            <person name="Tonon T."/>
            <person name="Vanneste K."/>
            <person name="Amirebrahimi M."/>
            <person name="Brakel J."/>
            <person name="Bostroem C."/>
            <person name="Chovatia M."/>
            <person name="Grimwood J."/>
            <person name="Jenkins J.W."/>
            <person name="Jueterbock A."/>
            <person name="Mraz A."/>
            <person name="Stam W.T."/>
            <person name="Tice H."/>
            <person name="Bornberg-Bauer E."/>
            <person name="Green P.J."/>
            <person name="Pearson G.A."/>
            <person name="Procaccini G."/>
            <person name="Duarte C.M."/>
            <person name="Schmutz J."/>
            <person name="Reusch T.B.H."/>
            <person name="Van de Peer Y."/>
        </authorList>
    </citation>
    <scope>NUCLEOTIDE SEQUENCE [LARGE SCALE GENOMIC DNA]</scope>
    <source>
        <strain evidence="10">cv. Finnish</strain>
    </source>
</reference>
<dbReference type="PROSITE" id="PS50217">
    <property type="entry name" value="BZIP"/>
    <property type="match status" value="1"/>
</dbReference>
<feature type="compositionally biased region" description="Polar residues" evidence="7">
    <location>
        <begin position="146"/>
        <end position="183"/>
    </location>
</feature>
<comment type="caution">
    <text evidence="9">The sequence shown here is derived from an EMBL/GenBank/DDBJ whole genome shotgun (WGS) entry which is preliminary data.</text>
</comment>
<feature type="domain" description="BZIP" evidence="8">
    <location>
        <begin position="282"/>
        <end position="345"/>
    </location>
</feature>
<feature type="region of interest" description="Disordered" evidence="7">
    <location>
        <begin position="146"/>
        <end position="204"/>
    </location>
</feature>
<dbReference type="Gene3D" id="1.20.5.170">
    <property type="match status" value="1"/>
</dbReference>
<evidence type="ECO:0000313" key="9">
    <source>
        <dbReference type="EMBL" id="KMZ57802.1"/>
    </source>
</evidence>
<dbReference type="InterPro" id="IPR045314">
    <property type="entry name" value="bZIP_plant_GBF1"/>
</dbReference>
<dbReference type="OrthoDB" id="1642657at2759"/>
<dbReference type="Pfam" id="PF07777">
    <property type="entry name" value="MFMR"/>
    <property type="match status" value="1"/>
</dbReference>
<evidence type="ECO:0000256" key="3">
    <source>
        <dbReference type="ARBA" id="ARBA00023015"/>
    </source>
</evidence>
<dbReference type="InterPro" id="IPR044827">
    <property type="entry name" value="GBF-like"/>
</dbReference>
<comment type="similarity">
    <text evidence="2">Belongs to the bZIP family.</text>
</comment>
<proteinExistence type="inferred from homology"/>
<dbReference type="GO" id="GO:0043565">
    <property type="term" value="F:sequence-specific DNA binding"/>
    <property type="evidence" value="ECO:0000318"/>
    <property type="project" value="GO_Central"/>
</dbReference>
<feature type="region of interest" description="Disordered" evidence="7">
    <location>
        <begin position="282"/>
        <end position="305"/>
    </location>
</feature>
<dbReference type="InterPro" id="IPR012900">
    <property type="entry name" value="MFMR"/>
</dbReference>
<dbReference type="PANTHER" id="PTHR45967">
    <property type="entry name" value="G-BOX-BINDING FACTOR 3-RELATED"/>
    <property type="match status" value="1"/>
</dbReference>
<dbReference type="InterPro" id="IPR004827">
    <property type="entry name" value="bZIP"/>
</dbReference>
<evidence type="ECO:0000313" key="10">
    <source>
        <dbReference type="Proteomes" id="UP000036987"/>
    </source>
</evidence>
<accession>A0A0K9NNZ8</accession>
<dbReference type="SMART" id="SM00338">
    <property type="entry name" value="BRLZ"/>
    <property type="match status" value="1"/>
</dbReference>
<feature type="region of interest" description="Disordered" evidence="7">
    <location>
        <begin position="349"/>
        <end position="368"/>
    </location>
</feature>
<evidence type="ECO:0000256" key="7">
    <source>
        <dbReference type="SAM" id="MobiDB-lite"/>
    </source>
</evidence>
<name>A0A0K9NNZ8_ZOSMR</name>
<feature type="region of interest" description="Disordered" evidence="7">
    <location>
        <begin position="84"/>
        <end position="129"/>
    </location>
</feature>
<evidence type="ECO:0000256" key="2">
    <source>
        <dbReference type="ARBA" id="ARBA00007163"/>
    </source>
</evidence>
<dbReference type="SUPFAM" id="SSF57959">
    <property type="entry name" value="Leucine zipper domain"/>
    <property type="match status" value="1"/>
</dbReference>
<organism evidence="9 10">
    <name type="scientific">Zostera marina</name>
    <name type="common">Eelgrass</name>
    <dbReference type="NCBI Taxonomy" id="29655"/>
    <lineage>
        <taxon>Eukaryota</taxon>
        <taxon>Viridiplantae</taxon>
        <taxon>Streptophyta</taxon>
        <taxon>Embryophyta</taxon>
        <taxon>Tracheophyta</taxon>
        <taxon>Spermatophyta</taxon>
        <taxon>Magnoliopsida</taxon>
        <taxon>Liliopsida</taxon>
        <taxon>Zosteraceae</taxon>
        <taxon>Zostera</taxon>
    </lineage>
</organism>
<gene>
    <name evidence="9" type="ORF">ZOSMA_81G00190</name>
</gene>
<feature type="compositionally biased region" description="Basic and acidic residues" evidence="7">
    <location>
        <begin position="1"/>
        <end position="14"/>
    </location>
</feature>
<dbReference type="GO" id="GO:0000976">
    <property type="term" value="F:transcription cis-regulatory region binding"/>
    <property type="evidence" value="ECO:0007669"/>
    <property type="project" value="UniProtKB-ARBA"/>
</dbReference>
<evidence type="ECO:0000259" key="8">
    <source>
        <dbReference type="PROSITE" id="PS50217"/>
    </source>
</evidence>
<keyword evidence="4" id="KW-0238">DNA-binding</keyword>
<dbReference type="PANTHER" id="PTHR45967:SF38">
    <property type="entry name" value="G-BOX-BINDING FACTOR 2"/>
    <property type="match status" value="1"/>
</dbReference>
<keyword evidence="3" id="KW-0805">Transcription regulation</keyword>
<keyword evidence="10" id="KW-1185">Reference proteome</keyword>
<feature type="compositionally biased region" description="Low complexity" evidence="7">
    <location>
        <begin position="96"/>
        <end position="110"/>
    </location>
</feature>
<evidence type="ECO:0000256" key="4">
    <source>
        <dbReference type="ARBA" id="ARBA00023125"/>
    </source>
</evidence>
<dbReference type="Proteomes" id="UP000036987">
    <property type="component" value="Unassembled WGS sequence"/>
</dbReference>
<dbReference type="Pfam" id="PF00170">
    <property type="entry name" value="bZIP_1"/>
    <property type="match status" value="1"/>
</dbReference>
<evidence type="ECO:0000256" key="1">
    <source>
        <dbReference type="ARBA" id="ARBA00004123"/>
    </source>
</evidence>
<dbReference type="OMA" id="PASAHMK"/>
<keyword evidence="5" id="KW-0804">Transcription</keyword>
<dbReference type="PROSITE" id="PS00036">
    <property type="entry name" value="BZIP_BASIC"/>
    <property type="match status" value="1"/>
</dbReference>
<comment type="subcellular location">
    <subcellularLocation>
        <location evidence="1">Nucleus</location>
    </subcellularLocation>
</comment>
<evidence type="ECO:0000256" key="5">
    <source>
        <dbReference type="ARBA" id="ARBA00023163"/>
    </source>
</evidence>
<protein>
    <submittedName>
        <fullName evidence="9">G-box binding factor</fullName>
    </submittedName>
</protein>
<dbReference type="GO" id="GO:0006355">
    <property type="term" value="P:regulation of DNA-templated transcription"/>
    <property type="evidence" value="ECO:0000318"/>
    <property type="project" value="GO_Central"/>
</dbReference>
<dbReference type="CDD" id="cd14702">
    <property type="entry name" value="bZIP_plant_GBF1"/>
    <property type="match status" value="1"/>
</dbReference>
<feature type="compositionally biased region" description="Polar residues" evidence="7">
    <location>
        <begin position="111"/>
        <end position="129"/>
    </location>
</feature>
<keyword evidence="6" id="KW-0539">Nucleus</keyword>
<dbReference type="GO" id="GO:0003700">
    <property type="term" value="F:DNA-binding transcription factor activity"/>
    <property type="evidence" value="ECO:0007669"/>
    <property type="project" value="InterPro"/>
</dbReference>
<feature type="region of interest" description="Disordered" evidence="7">
    <location>
        <begin position="1"/>
        <end position="21"/>
    </location>
</feature>
<dbReference type="InterPro" id="IPR046347">
    <property type="entry name" value="bZIP_sf"/>
</dbReference>
<sequence>MGKTESETSAKSDKAPSLMQEQASIHPYSEWAATMQAYYSSGVGIPQYFNSAMVPTHATHPYLWNPQPMIPPFGSPFPSMYPHGGGYSHPSVPNASSVQGQGSTKSSTTSEATMATQKIETPCKSSSNTRDCGLMKRLKGFNGLAVSTNNGSSENAGGSVIKDSQSGDDTGENSSDGINSQDGIGTYRKKTCNEDSSANGKNGVNDLQCRIHDADATKISLGVTVAHSNITGKAVPLSPLNMVRVSDSMVSASAKLETNANTAPITGCDGILPEHWIQDERELKRERRKQSNRESARRSRLRKQAETEELALKVDNLVSENVALKSELVRLTEISEKLRQENYVLTEKLGNPVGGESAGTSCKNEPEEEPRTISLVENLISRVNNSNQQDSKEENDTIQGNLGGKLLQILDPSGRSDAVATG</sequence>
<evidence type="ECO:0000256" key="6">
    <source>
        <dbReference type="ARBA" id="ARBA00023242"/>
    </source>
</evidence>
<dbReference type="GO" id="GO:0005634">
    <property type="term" value="C:nucleus"/>
    <property type="evidence" value="ECO:0000318"/>
    <property type="project" value="GO_Central"/>
</dbReference>
<dbReference type="AlphaFoldDB" id="A0A0K9NNZ8"/>